<dbReference type="InterPro" id="IPR008928">
    <property type="entry name" value="6-hairpin_glycosidase_sf"/>
</dbReference>
<dbReference type="Proteomes" id="UP001596540">
    <property type="component" value="Unassembled WGS sequence"/>
</dbReference>
<protein>
    <submittedName>
        <fullName evidence="1">Prenyltransferase</fullName>
    </submittedName>
</protein>
<reference evidence="2" key="1">
    <citation type="journal article" date="2019" name="Int. J. Syst. Evol. Microbiol.">
        <title>The Global Catalogue of Microorganisms (GCM) 10K type strain sequencing project: providing services to taxonomists for standard genome sequencing and annotation.</title>
        <authorList>
            <consortium name="The Broad Institute Genomics Platform"/>
            <consortium name="The Broad Institute Genome Sequencing Center for Infectious Disease"/>
            <person name="Wu L."/>
            <person name="Ma J."/>
        </authorList>
    </citation>
    <scope>NUCLEOTIDE SEQUENCE [LARGE SCALE GENOMIC DNA]</scope>
    <source>
        <strain evidence="2">CGMCC 4.7382</strain>
    </source>
</reference>
<sequence length="357" mass="38583">MSPPEPPHVPGVLSRDDVTRSAGYLLACQEPSGAIPWFRGGHVDPWDHVECAMALSVAGHVEAAERAYDWLAAVQGPDGAWPAKIRQGRPVPGPREANHAGYLAVGVWHHLLITGDTAFAERLWPAVQAGIGFVLGLRTGRGEILWARDAHGRPGDHALLTGSASLHQALRCATALAERLDRPQPDWELAAARLGHLIAEHERVFADRGRFSMDWYYPILGGAVRGERAAERLRERWDTFVVPGLGIRCVSDQPWVTGAETSELVIALAAIGEVEQATRLFGDIQHLRDADDGAYWTGYQFAEDVNWPVERSTWTAAAVILAADALSGATPGARVFTDAPADVTPTDPESCGCAVRV</sequence>
<dbReference type="SUPFAM" id="SSF48208">
    <property type="entry name" value="Six-hairpin glycosidases"/>
    <property type="match status" value="1"/>
</dbReference>
<evidence type="ECO:0000313" key="1">
    <source>
        <dbReference type="EMBL" id="MFC7327755.1"/>
    </source>
</evidence>
<dbReference type="EMBL" id="JBHTBH010000003">
    <property type="protein sequence ID" value="MFC7327755.1"/>
    <property type="molecule type" value="Genomic_DNA"/>
</dbReference>
<dbReference type="RefSeq" id="WP_379870211.1">
    <property type="nucleotide sequence ID" value="NZ_JBHTBH010000003.1"/>
</dbReference>
<proteinExistence type="predicted"/>
<evidence type="ECO:0000313" key="2">
    <source>
        <dbReference type="Proteomes" id="UP001596540"/>
    </source>
</evidence>
<gene>
    <name evidence="1" type="ORF">ACFQRF_08360</name>
</gene>
<dbReference type="InterPro" id="IPR012341">
    <property type="entry name" value="6hp_glycosidase-like_sf"/>
</dbReference>
<organism evidence="1 2">
    <name type="scientific">Marinactinospora rubrisoli</name>
    <dbReference type="NCBI Taxonomy" id="2715399"/>
    <lineage>
        <taxon>Bacteria</taxon>
        <taxon>Bacillati</taxon>
        <taxon>Actinomycetota</taxon>
        <taxon>Actinomycetes</taxon>
        <taxon>Streptosporangiales</taxon>
        <taxon>Nocardiopsidaceae</taxon>
        <taxon>Marinactinospora</taxon>
    </lineage>
</organism>
<accession>A0ABW2KDY1</accession>
<dbReference type="Gene3D" id="1.50.10.10">
    <property type="match status" value="1"/>
</dbReference>
<keyword evidence="2" id="KW-1185">Reference proteome</keyword>
<comment type="caution">
    <text evidence="1">The sequence shown here is derived from an EMBL/GenBank/DDBJ whole genome shotgun (WGS) entry which is preliminary data.</text>
</comment>
<name>A0ABW2KDY1_9ACTN</name>